<dbReference type="SUPFAM" id="SSF57903">
    <property type="entry name" value="FYVE/PHD zinc finger"/>
    <property type="match status" value="1"/>
</dbReference>
<reference evidence="7" key="1">
    <citation type="submission" date="2025-08" db="UniProtKB">
        <authorList>
            <consortium name="RefSeq"/>
        </authorList>
    </citation>
    <scope>IDENTIFICATION</scope>
</reference>
<proteinExistence type="predicted"/>
<dbReference type="GeneID" id="106814774"/>
<evidence type="ECO:0000313" key="6">
    <source>
        <dbReference type="Proteomes" id="UP000695022"/>
    </source>
</evidence>
<dbReference type="InterPro" id="IPR052113">
    <property type="entry name" value="FYVE-type_Zinc_Finger"/>
</dbReference>
<dbReference type="CDD" id="cd15727">
    <property type="entry name" value="FYVE_ZF21"/>
    <property type="match status" value="1"/>
</dbReference>
<dbReference type="PROSITE" id="PS50178">
    <property type="entry name" value="ZF_FYVE"/>
    <property type="match status" value="1"/>
</dbReference>
<evidence type="ECO:0000256" key="2">
    <source>
        <dbReference type="ARBA" id="ARBA00022771"/>
    </source>
</evidence>
<dbReference type="InterPro" id="IPR000306">
    <property type="entry name" value="Znf_FYVE"/>
</dbReference>
<dbReference type="Proteomes" id="UP000695022">
    <property type="component" value="Unplaced"/>
</dbReference>
<evidence type="ECO:0000256" key="1">
    <source>
        <dbReference type="ARBA" id="ARBA00022723"/>
    </source>
</evidence>
<feature type="domain" description="FYVE-type" evidence="5">
    <location>
        <begin position="40"/>
        <end position="100"/>
    </location>
</feature>
<organism evidence="6 7">
    <name type="scientific">Priapulus caudatus</name>
    <name type="common">Priapulid worm</name>
    <dbReference type="NCBI Taxonomy" id="37621"/>
    <lineage>
        <taxon>Eukaryota</taxon>
        <taxon>Metazoa</taxon>
        <taxon>Ecdysozoa</taxon>
        <taxon>Scalidophora</taxon>
        <taxon>Priapulida</taxon>
        <taxon>Priapulimorpha</taxon>
        <taxon>Priapulimorphida</taxon>
        <taxon>Priapulidae</taxon>
        <taxon>Priapulus</taxon>
    </lineage>
</organism>
<gene>
    <name evidence="7" type="primary">LOC106814774</name>
</gene>
<dbReference type="InterPro" id="IPR017455">
    <property type="entry name" value="Znf_FYVE-rel"/>
</dbReference>
<dbReference type="PANTHER" id="PTHR39490">
    <property type="entry name" value="ARRESTIN DOMAIN-CONTAINING PROTEIN D"/>
    <property type="match status" value="1"/>
</dbReference>
<dbReference type="SMART" id="SM00064">
    <property type="entry name" value="FYVE"/>
    <property type="match status" value="1"/>
</dbReference>
<accession>A0ABM1EQZ2</accession>
<dbReference type="Gene3D" id="2.30.29.160">
    <property type="entry name" value="Zinc finger FYVE domain-containing protein 21, C-terminal"/>
    <property type="match status" value="1"/>
</dbReference>
<keyword evidence="1" id="KW-0479">Metal-binding</keyword>
<keyword evidence="3" id="KW-0862">Zinc</keyword>
<dbReference type="Pfam" id="PF16696">
    <property type="entry name" value="ZFYVE21_C"/>
    <property type="match status" value="1"/>
</dbReference>
<protein>
    <submittedName>
        <fullName evidence="7">Zinc finger FYVE domain-containing protein 21-like</fullName>
    </submittedName>
</protein>
<dbReference type="InterPro" id="IPR038632">
    <property type="entry name" value="ZFYVE21_C_sf"/>
</dbReference>
<keyword evidence="6" id="KW-1185">Reference proteome</keyword>
<dbReference type="Gene3D" id="3.30.40.10">
    <property type="entry name" value="Zinc/RING finger domain, C3HC4 (zinc finger)"/>
    <property type="match status" value="1"/>
</dbReference>
<dbReference type="PANTHER" id="PTHR39490:SF8">
    <property type="entry name" value="ZINC FINGER FYVE DOMAIN-CONTAINING PROTEIN 21"/>
    <property type="match status" value="1"/>
</dbReference>
<evidence type="ECO:0000313" key="7">
    <source>
        <dbReference type="RefSeq" id="XP_014674613.1"/>
    </source>
</evidence>
<name>A0ABM1EQZ2_PRICU</name>
<dbReference type="InterPro" id="IPR013083">
    <property type="entry name" value="Znf_RING/FYVE/PHD"/>
</dbReference>
<dbReference type="Pfam" id="PF01363">
    <property type="entry name" value="FYVE"/>
    <property type="match status" value="1"/>
</dbReference>
<keyword evidence="2 4" id="KW-0863">Zinc-finger</keyword>
<dbReference type="InterPro" id="IPR011011">
    <property type="entry name" value="Znf_FYVE_PHD"/>
</dbReference>
<dbReference type="RefSeq" id="XP_014674613.1">
    <property type="nucleotide sequence ID" value="XM_014819127.1"/>
</dbReference>
<evidence type="ECO:0000259" key="5">
    <source>
        <dbReference type="PROSITE" id="PS50178"/>
    </source>
</evidence>
<dbReference type="InterPro" id="IPR032031">
    <property type="entry name" value="ZFYVE21_C"/>
</dbReference>
<sequence>MAKAPVGKKLVRSKSGMKIVEIDGCYRSPFLLSEPHWVPDKECSRCTGCQARFDFLKRRHHCRRCGQIYCSVCSGNLTPLPRMCFLDPVRLCARCSTVTTKENEFFDKQLKALTTGSTFKLLPISDVTMDQFIVTCKLSPDYRFLEIDGMPEDTLEPIDVNQVISLKIKCPNNMQGTSQPTMVTVTFSDQQGVNREITLDTGLPSSPTHKTSRSWIVGLQKAMNMIFEARDVDSQE</sequence>
<evidence type="ECO:0000256" key="4">
    <source>
        <dbReference type="PROSITE-ProRule" id="PRU00091"/>
    </source>
</evidence>
<evidence type="ECO:0000256" key="3">
    <source>
        <dbReference type="ARBA" id="ARBA00022833"/>
    </source>
</evidence>